<dbReference type="Gene3D" id="3.10.560.10">
    <property type="entry name" value="Outer membrane lipoprotein wza domain like"/>
    <property type="match status" value="1"/>
</dbReference>
<keyword evidence="7" id="KW-0732">Signal</keyword>
<dbReference type="EMBL" id="JAERRB010000020">
    <property type="protein sequence ID" value="MBL0745836.1"/>
    <property type="molecule type" value="Genomic_DNA"/>
</dbReference>
<dbReference type="Pfam" id="PF22461">
    <property type="entry name" value="SLBB_2"/>
    <property type="match status" value="1"/>
</dbReference>
<organism evidence="17 18">
    <name type="scientific">Chryseolinea lacunae</name>
    <dbReference type="NCBI Taxonomy" id="2801331"/>
    <lineage>
        <taxon>Bacteria</taxon>
        <taxon>Pseudomonadati</taxon>
        <taxon>Bacteroidota</taxon>
        <taxon>Cytophagia</taxon>
        <taxon>Cytophagales</taxon>
        <taxon>Fulvivirgaceae</taxon>
        <taxon>Chryseolinea</taxon>
    </lineage>
</organism>
<dbReference type="InterPro" id="IPR054765">
    <property type="entry name" value="SLBB_dom"/>
</dbReference>
<comment type="similarity">
    <text evidence="2">Belongs to the BexD/CtrA/VexA family.</text>
</comment>
<evidence type="ECO:0000256" key="5">
    <source>
        <dbReference type="ARBA" id="ARBA00022597"/>
    </source>
</evidence>
<evidence type="ECO:0000256" key="10">
    <source>
        <dbReference type="ARBA" id="ARBA00023114"/>
    </source>
</evidence>
<proteinExistence type="inferred from homology"/>
<keyword evidence="11" id="KW-0472">Membrane</keyword>
<keyword evidence="6" id="KW-0812">Transmembrane</keyword>
<reference evidence="17 18" key="1">
    <citation type="submission" date="2021-01" db="EMBL/GenBank/DDBJ databases">
        <title>Chryseolinea sp. Jin1 Genome sequencing and assembly.</title>
        <authorList>
            <person name="Kim I."/>
        </authorList>
    </citation>
    <scope>NUCLEOTIDE SEQUENCE [LARGE SCALE GENOMIC DNA]</scope>
    <source>
        <strain evidence="17 18">Jin1</strain>
    </source>
</reference>
<dbReference type="PROSITE" id="PS51257">
    <property type="entry name" value="PROKAR_LIPOPROTEIN"/>
    <property type="match status" value="1"/>
</dbReference>
<comment type="caution">
    <text evidence="17">The sequence shown here is derived from an EMBL/GenBank/DDBJ whole genome shotgun (WGS) entry which is preliminary data.</text>
</comment>
<keyword evidence="8" id="KW-0625">Polysaccharide transport</keyword>
<dbReference type="InterPro" id="IPR003715">
    <property type="entry name" value="Poly_export_N"/>
</dbReference>
<evidence type="ECO:0000256" key="9">
    <source>
        <dbReference type="ARBA" id="ARBA00023065"/>
    </source>
</evidence>
<keyword evidence="3" id="KW-0813">Transport</keyword>
<evidence type="ECO:0000256" key="11">
    <source>
        <dbReference type="ARBA" id="ARBA00023136"/>
    </source>
</evidence>
<evidence type="ECO:0000256" key="3">
    <source>
        <dbReference type="ARBA" id="ARBA00022448"/>
    </source>
</evidence>
<evidence type="ECO:0000313" key="17">
    <source>
        <dbReference type="EMBL" id="MBL0745836.1"/>
    </source>
</evidence>
<evidence type="ECO:0000259" key="16">
    <source>
        <dbReference type="Pfam" id="PF22461"/>
    </source>
</evidence>
<evidence type="ECO:0000256" key="4">
    <source>
        <dbReference type="ARBA" id="ARBA00022452"/>
    </source>
</evidence>
<evidence type="ECO:0000256" key="1">
    <source>
        <dbReference type="ARBA" id="ARBA00004571"/>
    </source>
</evidence>
<sequence length="249" mass="28404">MKNQIFLLLALAVLMASCKTQNLFEQTRHQREAAQAAADTVFRFNPHYQYTLRKDDKVSISVWGQDELSVGSEYGIYNSNEVYGKWLLVDLYGNVVLPKFGTFHVAGYTLPQLKDTLQNLYRKWIVKPVVDVKVLNKFITVMGEVRNPTAVQVDKDHNTLLDLISRTGGFEFYADLKRIKVLRQEGENVRVTNLDLTRAEEYLSKNIQLHPGDVVIVPSKHYKTFDKRISTIIPFTSTMTAAAILIGTF</sequence>
<evidence type="ECO:0000256" key="13">
    <source>
        <dbReference type="ARBA" id="ARBA00023237"/>
    </source>
</evidence>
<dbReference type="Gene3D" id="3.30.1950.10">
    <property type="entry name" value="wza like domain"/>
    <property type="match status" value="1"/>
</dbReference>
<evidence type="ECO:0000256" key="14">
    <source>
        <dbReference type="ARBA" id="ARBA00023288"/>
    </source>
</evidence>
<keyword evidence="9" id="KW-0406">Ion transport</keyword>
<comment type="subcellular location">
    <subcellularLocation>
        <location evidence="1">Cell outer membrane</location>
        <topology evidence="1">Multi-pass membrane protein</topology>
    </subcellularLocation>
</comment>
<gene>
    <name evidence="17" type="ORF">JI741_31670</name>
</gene>
<dbReference type="Pfam" id="PF02563">
    <property type="entry name" value="Poly_export"/>
    <property type="match status" value="1"/>
</dbReference>
<evidence type="ECO:0000256" key="7">
    <source>
        <dbReference type="ARBA" id="ARBA00022729"/>
    </source>
</evidence>
<accession>A0ABS1L5N6</accession>
<dbReference type="Proteomes" id="UP000613030">
    <property type="component" value="Unassembled WGS sequence"/>
</dbReference>
<feature type="domain" description="Polysaccharide export protein N-terminal" evidence="15">
    <location>
        <begin position="46"/>
        <end position="134"/>
    </location>
</feature>
<dbReference type="InterPro" id="IPR049712">
    <property type="entry name" value="Poly_export"/>
</dbReference>
<dbReference type="PANTHER" id="PTHR33619:SF3">
    <property type="entry name" value="POLYSACCHARIDE EXPORT PROTEIN GFCE-RELATED"/>
    <property type="match status" value="1"/>
</dbReference>
<keyword evidence="4" id="KW-1134">Transmembrane beta strand</keyword>
<keyword evidence="12" id="KW-0564">Palmitate</keyword>
<keyword evidence="10" id="KW-0626">Porin</keyword>
<keyword evidence="14" id="KW-0449">Lipoprotein</keyword>
<evidence type="ECO:0000256" key="12">
    <source>
        <dbReference type="ARBA" id="ARBA00023139"/>
    </source>
</evidence>
<evidence type="ECO:0000256" key="8">
    <source>
        <dbReference type="ARBA" id="ARBA00023047"/>
    </source>
</evidence>
<evidence type="ECO:0000256" key="2">
    <source>
        <dbReference type="ARBA" id="ARBA00009450"/>
    </source>
</evidence>
<dbReference type="RefSeq" id="WP_202016494.1">
    <property type="nucleotide sequence ID" value="NZ_JAERRB010000020.1"/>
</dbReference>
<keyword evidence="5" id="KW-0762">Sugar transport</keyword>
<protein>
    <submittedName>
        <fullName evidence="17">Polysaccharide export protein</fullName>
    </submittedName>
</protein>
<name>A0ABS1L5N6_9BACT</name>
<evidence type="ECO:0000259" key="15">
    <source>
        <dbReference type="Pfam" id="PF02563"/>
    </source>
</evidence>
<evidence type="ECO:0000313" key="18">
    <source>
        <dbReference type="Proteomes" id="UP000613030"/>
    </source>
</evidence>
<feature type="domain" description="SLBB" evidence="16">
    <location>
        <begin position="139"/>
        <end position="217"/>
    </location>
</feature>
<keyword evidence="18" id="KW-1185">Reference proteome</keyword>
<dbReference type="PANTHER" id="PTHR33619">
    <property type="entry name" value="POLYSACCHARIDE EXPORT PROTEIN GFCE-RELATED"/>
    <property type="match status" value="1"/>
</dbReference>
<evidence type="ECO:0000256" key="6">
    <source>
        <dbReference type="ARBA" id="ARBA00022692"/>
    </source>
</evidence>
<keyword evidence="13" id="KW-0998">Cell outer membrane</keyword>